<evidence type="ECO:0000256" key="2">
    <source>
        <dbReference type="ARBA" id="ARBA00012438"/>
    </source>
</evidence>
<dbReference type="Proteomes" id="UP000249081">
    <property type="component" value="Unassembled WGS sequence"/>
</dbReference>
<dbReference type="PROSITE" id="PS50109">
    <property type="entry name" value="HIS_KIN"/>
    <property type="match status" value="1"/>
</dbReference>
<dbReference type="InterPro" id="IPR036097">
    <property type="entry name" value="HisK_dim/P_sf"/>
</dbReference>
<evidence type="ECO:0000256" key="3">
    <source>
        <dbReference type="ARBA" id="ARBA00022679"/>
    </source>
</evidence>
<evidence type="ECO:0000259" key="7">
    <source>
        <dbReference type="PROSITE" id="PS50112"/>
    </source>
</evidence>
<dbReference type="PANTHER" id="PTHR43047:SF72">
    <property type="entry name" value="OSMOSENSING HISTIDINE PROTEIN KINASE SLN1"/>
    <property type="match status" value="1"/>
</dbReference>
<dbReference type="EMBL" id="QBMN01000216">
    <property type="protein sequence ID" value="PZO34197.1"/>
    <property type="molecule type" value="Genomic_DNA"/>
</dbReference>
<dbReference type="PANTHER" id="PTHR43047">
    <property type="entry name" value="TWO-COMPONENT HISTIDINE PROTEIN KINASE"/>
    <property type="match status" value="1"/>
</dbReference>
<dbReference type="SUPFAM" id="SSF47384">
    <property type="entry name" value="Homodimeric domain of signal transducing histidine kinase"/>
    <property type="match status" value="1"/>
</dbReference>
<feature type="coiled-coil region" evidence="5">
    <location>
        <begin position="269"/>
        <end position="296"/>
    </location>
</feature>
<dbReference type="PROSITE" id="PS50112">
    <property type="entry name" value="PAS"/>
    <property type="match status" value="1"/>
</dbReference>
<dbReference type="SMART" id="SM00086">
    <property type="entry name" value="PAC"/>
    <property type="match status" value="2"/>
</dbReference>
<feature type="domain" description="PAC" evidence="8">
    <location>
        <begin position="371"/>
        <end position="423"/>
    </location>
</feature>
<dbReference type="InterPro" id="IPR005467">
    <property type="entry name" value="His_kinase_dom"/>
</dbReference>
<dbReference type="CDD" id="cd00082">
    <property type="entry name" value="HisKA"/>
    <property type="match status" value="1"/>
</dbReference>
<evidence type="ECO:0000259" key="8">
    <source>
        <dbReference type="PROSITE" id="PS50113"/>
    </source>
</evidence>
<reference evidence="10" key="1">
    <citation type="submission" date="2018-04" db="EMBL/GenBank/DDBJ databases">
        <authorList>
            <person name="Cornet L."/>
        </authorList>
    </citation>
    <scope>NUCLEOTIDE SEQUENCE [LARGE SCALE GENOMIC DNA]</scope>
</reference>
<dbReference type="InterPro" id="IPR000700">
    <property type="entry name" value="PAS-assoc_C"/>
</dbReference>
<dbReference type="Gene3D" id="1.10.287.130">
    <property type="match status" value="1"/>
</dbReference>
<accession>A0A2W4VS19</accession>
<comment type="catalytic activity">
    <reaction evidence="1">
        <text>ATP + protein L-histidine = ADP + protein N-phospho-L-histidine.</text>
        <dbReference type="EC" id="2.7.13.3"/>
    </reaction>
</comment>
<dbReference type="Gene3D" id="3.30.450.20">
    <property type="entry name" value="PAS domain"/>
    <property type="match status" value="2"/>
</dbReference>
<dbReference type="PROSITE" id="PS50113">
    <property type="entry name" value="PAC"/>
    <property type="match status" value="2"/>
</dbReference>
<keyword evidence="3" id="KW-0808">Transferase</keyword>
<dbReference type="EC" id="2.7.13.3" evidence="2"/>
<dbReference type="CDD" id="cd00130">
    <property type="entry name" value="PAS"/>
    <property type="match status" value="2"/>
</dbReference>
<dbReference type="Pfam" id="PF08448">
    <property type="entry name" value="PAS_4"/>
    <property type="match status" value="1"/>
</dbReference>
<dbReference type="InterPro" id="IPR035965">
    <property type="entry name" value="PAS-like_dom_sf"/>
</dbReference>
<evidence type="ECO:0000259" key="6">
    <source>
        <dbReference type="PROSITE" id="PS50109"/>
    </source>
</evidence>
<dbReference type="InterPro" id="IPR013655">
    <property type="entry name" value="PAS_fold_3"/>
</dbReference>
<feature type="domain" description="PAC" evidence="8">
    <location>
        <begin position="226"/>
        <end position="278"/>
    </location>
</feature>
<evidence type="ECO:0000256" key="1">
    <source>
        <dbReference type="ARBA" id="ARBA00000085"/>
    </source>
</evidence>
<sequence>MSTDTIFCVSEQPAQRSALGNQLAAAFADYSLVLAATESAAIAYLSDLVSQGAEVPLVIVDQALAEAPWMQTLYQHFPGALALVLSPDLDTPLKTVMPPEQIYRRLALPWAEADLLFTVGEGLRRHRQDQQLAQMQTTLAATQGQGETRFQQLAESLPGVVYRYILHADGSDSLTYLSPRCHDLFGVAPESALAQSSALWELIHPEDALALKTLIAAAAQQTDPVFECEYRVVTPDGALKWVRAEASQTERLANGDATWNGFAYDVTQRKQTELALKQLNAELEQRVKDRTQALQESRSMMHLVLDTIPLRVFWKDHDSRYLGCNLAFARDLTLTLDQIVGKTDAELPFVVEAARYRAEDAQIFSAQSLRLSYEERLSTPQDGEIYARTSKVPLTNADGAVIGVLGCYEDISDIKQVEASLRQLNVELEQRVRDRTCELQQAVEISEAASRAKGTFLAHMSHELRTPLNAILGFSQLLACDETLSYDSREAIDIINRSGEHLLNLINDILEVTKIEAGQVSLKVASFDLDDLLASLVDMFDFRARNKGLRLII</sequence>
<dbReference type="Pfam" id="PF00512">
    <property type="entry name" value="HisKA"/>
    <property type="match status" value="1"/>
</dbReference>
<keyword evidence="4" id="KW-0418">Kinase</keyword>
<gene>
    <name evidence="9" type="ORF">DCF17_20750</name>
</gene>
<dbReference type="InterPro" id="IPR013656">
    <property type="entry name" value="PAS_4"/>
</dbReference>
<dbReference type="SMART" id="SM00388">
    <property type="entry name" value="HisKA"/>
    <property type="match status" value="1"/>
</dbReference>
<dbReference type="GO" id="GO:0000155">
    <property type="term" value="F:phosphorelay sensor kinase activity"/>
    <property type="evidence" value="ECO:0007669"/>
    <property type="project" value="InterPro"/>
</dbReference>
<protein>
    <recommendedName>
        <fullName evidence="2">histidine kinase</fullName>
        <ecNumber evidence="2">2.7.13.3</ecNumber>
    </recommendedName>
</protein>
<evidence type="ECO:0000313" key="9">
    <source>
        <dbReference type="EMBL" id="PZO34197.1"/>
    </source>
</evidence>
<evidence type="ECO:0000256" key="5">
    <source>
        <dbReference type="SAM" id="Coils"/>
    </source>
</evidence>
<comment type="caution">
    <text evidence="9">The sequence shown here is derived from an EMBL/GenBank/DDBJ whole genome shotgun (WGS) entry which is preliminary data.</text>
</comment>
<dbReference type="AlphaFoldDB" id="A0A2W4VS19"/>
<reference evidence="9 10" key="2">
    <citation type="submission" date="2018-06" db="EMBL/GenBank/DDBJ databases">
        <title>Metagenomic assembly of (sub)arctic Cyanobacteria and their associated microbiome from non-axenic cultures.</title>
        <authorList>
            <person name="Baurain D."/>
        </authorList>
    </citation>
    <scope>NUCLEOTIDE SEQUENCE [LARGE SCALE GENOMIC DNA]</scope>
    <source>
        <strain evidence="9">ULC041bin1</strain>
    </source>
</reference>
<dbReference type="InterPro" id="IPR000014">
    <property type="entry name" value="PAS"/>
</dbReference>
<dbReference type="NCBIfam" id="TIGR00229">
    <property type="entry name" value="sensory_box"/>
    <property type="match status" value="1"/>
</dbReference>
<dbReference type="Pfam" id="PF08447">
    <property type="entry name" value="PAS_3"/>
    <property type="match status" value="1"/>
</dbReference>
<dbReference type="SUPFAM" id="SSF55785">
    <property type="entry name" value="PYP-like sensor domain (PAS domain)"/>
    <property type="match status" value="2"/>
</dbReference>
<name>A0A2W4VS19_9CYAN</name>
<evidence type="ECO:0000313" key="10">
    <source>
        <dbReference type="Proteomes" id="UP000249081"/>
    </source>
</evidence>
<dbReference type="InterPro" id="IPR001610">
    <property type="entry name" value="PAC"/>
</dbReference>
<dbReference type="GO" id="GO:0005886">
    <property type="term" value="C:plasma membrane"/>
    <property type="evidence" value="ECO:0007669"/>
    <property type="project" value="TreeGrafter"/>
</dbReference>
<dbReference type="GO" id="GO:0009927">
    <property type="term" value="F:histidine phosphotransfer kinase activity"/>
    <property type="evidence" value="ECO:0007669"/>
    <property type="project" value="TreeGrafter"/>
</dbReference>
<organism evidence="9 10">
    <name type="scientific">Shackletoniella antarctica</name>
    <dbReference type="NCBI Taxonomy" id="268115"/>
    <lineage>
        <taxon>Bacteria</taxon>
        <taxon>Bacillati</taxon>
        <taxon>Cyanobacteriota</taxon>
        <taxon>Cyanophyceae</taxon>
        <taxon>Oculatellales</taxon>
        <taxon>Oculatellaceae</taxon>
        <taxon>Shackletoniella</taxon>
    </lineage>
</organism>
<proteinExistence type="predicted"/>
<keyword evidence="5" id="KW-0175">Coiled coil</keyword>
<evidence type="ECO:0000256" key="4">
    <source>
        <dbReference type="ARBA" id="ARBA00022777"/>
    </source>
</evidence>
<feature type="domain" description="PAS" evidence="7">
    <location>
        <begin position="164"/>
        <end position="222"/>
    </location>
</feature>
<feature type="domain" description="Histidine kinase" evidence="6">
    <location>
        <begin position="459"/>
        <end position="553"/>
    </location>
</feature>
<feature type="non-terminal residue" evidence="9">
    <location>
        <position position="553"/>
    </location>
</feature>
<dbReference type="InterPro" id="IPR003661">
    <property type="entry name" value="HisK_dim/P_dom"/>
</dbReference>